<dbReference type="EMBL" id="GDHF01020081">
    <property type="protein sequence ID" value="JAI32233.1"/>
    <property type="molecule type" value="Transcribed_RNA"/>
</dbReference>
<proteinExistence type="predicted"/>
<organism evidence="1">
    <name type="scientific">Bactrocera latifrons</name>
    <name type="common">Malaysian fruit fly</name>
    <name type="synonym">Chaetodacus latifrons</name>
    <dbReference type="NCBI Taxonomy" id="174628"/>
    <lineage>
        <taxon>Eukaryota</taxon>
        <taxon>Metazoa</taxon>
        <taxon>Ecdysozoa</taxon>
        <taxon>Arthropoda</taxon>
        <taxon>Hexapoda</taxon>
        <taxon>Insecta</taxon>
        <taxon>Pterygota</taxon>
        <taxon>Neoptera</taxon>
        <taxon>Endopterygota</taxon>
        <taxon>Diptera</taxon>
        <taxon>Brachycera</taxon>
        <taxon>Muscomorpha</taxon>
        <taxon>Tephritoidea</taxon>
        <taxon>Tephritidae</taxon>
        <taxon>Bactrocera</taxon>
        <taxon>Bactrocera</taxon>
    </lineage>
</organism>
<reference evidence="1" key="1">
    <citation type="submission" date="2015-06" db="EMBL/GenBank/DDBJ databases">
        <authorList>
            <person name="Hoefler B.C."/>
            <person name="Straight P.D."/>
        </authorList>
    </citation>
    <scope>NUCLEOTIDE SEQUENCE</scope>
</reference>
<protein>
    <submittedName>
        <fullName evidence="1">Uncharacterized protein</fullName>
    </submittedName>
</protein>
<evidence type="ECO:0000313" key="1">
    <source>
        <dbReference type="EMBL" id="JAI32233.1"/>
    </source>
</evidence>
<accession>A0A0K8V0C8</accession>
<sequence length="122" mass="13827">MLFPARKISPAQLFCYSTSELLFLFLLWHAVVPLQVWRCSSNCVRRNTLLQKCTYATPTHATHASCRALIRYGRRTCVEAAVSPFALTPLRITTFIFRFATKAIYDCIYPSVCLCVCAPQSV</sequence>
<name>A0A0K8V0C8_BACLA</name>
<gene>
    <name evidence="1" type="ORF">c1_g1_i1</name>
</gene>
<dbReference type="AlphaFoldDB" id="A0A0K8V0C8"/>